<dbReference type="PANTHER" id="PTHR19303">
    <property type="entry name" value="TRANSPOSON"/>
    <property type="match status" value="1"/>
</dbReference>
<comment type="caution">
    <text evidence="7">The sequence shown here is derived from an EMBL/GenBank/DDBJ whole genome shotgun (WGS) entry which is preliminary data.</text>
</comment>
<reference evidence="7 8" key="1">
    <citation type="journal article" date="2023" name="Arcadia Sci">
        <title>De novo assembly of a long-read Amblyomma americanum tick genome.</title>
        <authorList>
            <person name="Chou S."/>
            <person name="Poskanzer K.E."/>
            <person name="Rollins M."/>
            <person name="Thuy-Boun P.S."/>
        </authorList>
    </citation>
    <scope>NUCLEOTIDE SEQUENCE [LARGE SCALE GENOMIC DNA]</scope>
    <source>
        <strain evidence="7">F_SG_1</strain>
        <tissue evidence="7">Salivary glands</tissue>
    </source>
</reference>
<sequence length="512" mass="56858">MASADIKKRKNLDFARKLEVIRRVENGEKKSSVADAFGIPRSTLSTLLKNKQDIKLKAGEESRSGACRVRPAAFDKVEKALYTWFLEIRAKNIPVDGPTLIEKAKWFATALGEENFCGGTGWLQRFKNRHGIVGKAISGESGAVSSQEMQQWLSEEWPKITEKFSPAEIFNADETGLFWQMLPNKTLALRGTTCHGGKMSKVRVSVLLAANMDGSCKLRPFVIGKSKSPRCFKNCKQLPIRYGCNRKAWMTRQLFVEWLQAWDAELGKSGRRVCLLVDNCSAHQTTCKLQHIELKFLPPNTTARLQPLDQGIIKAFKVGYRKRLIQRLLINLRMGTDLKIDLLGAIQMITGAWGDVKQATVANCFGKAGLEVARDECPEALDDDECLEDAFRDLSNFSGTVPPEVTVDDFINADSEVQAVADLADEDIVAGIAGVQDSDSSDNEGNCVFEETRPCTATELASAFSLIRRCCGEMEGTGLSHLDSLEKIETSVLNFISQRKKQPKISDFFSVK</sequence>
<evidence type="ECO:0000256" key="2">
    <source>
        <dbReference type="ARBA" id="ARBA00023125"/>
    </source>
</evidence>
<evidence type="ECO:0000259" key="6">
    <source>
        <dbReference type="PROSITE" id="PS51253"/>
    </source>
</evidence>
<evidence type="ECO:0000313" key="7">
    <source>
        <dbReference type="EMBL" id="KAK8783536.1"/>
    </source>
</evidence>
<dbReference type="Pfam" id="PF03221">
    <property type="entry name" value="HTH_Tnp_Tc5"/>
    <property type="match status" value="1"/>
</dbReference>
<dbReference type="GO" id="GO:0003677">
    <property type="term" value="F:DNA binding"/>
    <property type="evidence" value="ECO:0007669"/>
    <property type="project" value="UniProtKB-UniRule"/>
</dbReference>
<evidence type="ECO:0000256" key="3">
    <source>
        <dbReference type="ARBA" id="ARBA00023242"/>
    </source>
</evidence>
<organism evidence="7 8">
    <name type="scientific">Amblyomma americanum</name>
    <name type="common">Lone star tick</name>
    <dbReference type="NCBI Taxonomy" id="6943"/>
    <lineage>
        <taxon>Eukaryota</taxon>
        <taxon>Metazoa</taxon>
        <taxon>Ecdysozoa</taxon>
        <taxon>Arthropoda</taxon>
        <taxon>Chelicerata</taxon>
        <taxon>Arachnida</taxon>
        <taxon>Acari</taxon>
        <taxon>Parasitiformes</taxon>
        <taxon>Ixodida</taxon>
        <taxon>Ixodoidea</taxon>
        <taxon>Ixodidae</taxon>
        <taxon>Amblyomminae</taxon>
        <taxon>Amblyomma</taxon>
    </lineage>
</organism>
<evidence type="ECO:0000256" key="4">
    <source>
        <dbReference type="PROSITE-ProRule" id="PRU00320"/>
    </source>
</evidence>
<dbReference type="Proteomes" id="UP001321473">
    <property type="component" value="Unassembled WGS sequence"/>
</dbReference>
<dbReference type="SMART" id="SM00674">
    <property type="entry name" value="CENPB"/>
    <property type="match status" value="1"/>
</dbReference>
<feature type="DNA-binding region" description="H-T-H motif" evidence="4">
    <location>
        <begin position="30"/>
        <end position="50"/>
    </location>
</feature>
<dbReference type="InterPro" id="IPR009057">
    <property type="entry name" value="Homeodomain-like_sf"/>
</dbReference>
<keyword evidence="8" id="KW-1185">Reference proteome</keyword>
<dbReference type="GO" id="GO:0005634">
    <property type="term" value="C:nucleus"/>
    <property type="evidence" value="ECO:0007669"/>
    <property type="project" value="UniProtKB-SubCell"/>
</dbReference>
<comment type="subcellular location">
    <subcellularLocation>
        <location evidence="1 4">Nucleus</location>
    </subcellularLocation>
</comment>
<protein>
    <recommendedName>
        <fullName evidence="9">Tick transposon</fullName>
    </recommendedName>
</protein>
<dbReference type="InterPro" id="IPR007889">
    <property type="entry name" value="HTH_Psq"/>
</dbReference>
<dbReference type="Pfam" id="PF03184">
    <property type="entry name" value="DDE_1"/>
    <property type="match status" value="1"/>
</dbReference>
<feature type="domain" description="HTH psq-type" evidence="5">
    <location>
        <begin position="1"/>
        <end position="54"/>
    </location>
</feature>
<gene>
    <name evidence="7" type="ORF">V5799_010098</name>
</gene>
<evidence type="ECO:0000259" key="5">
    <source>
        <dbReference type="PROSITE" id="PS50960"/>
    </source>
</evidence>
<proteinExistence type="predicted"/>
<evidence type="ECO:0008006" key="9">
    <source>
        <dbReference type="Google" id="ProtNLM"/>
    </source>
</evidence>
<feature type="domain" description="HTH CENPB-type" evidence="6">
    <location>
        <begin position="65"/>
        <end position="136"/>
    </location>
</feature>
<dbReference type="PROSITE" id="PS50960">
    <property type="entry name" value="HTH_PSQ"/>
    <property type="match status" value="1"/>
</dbReference>
<keyword evidence="2 4" id="KW-0238">DNA-binding</keyword>
<dbReference type="Gene3D" id="1.10.10.60">
    <property type="entry name" value="Homeodomain-like"/>
    <property type="match status" value="2"/>
</dbReference>
<dbReference type="InterPro" id="IPR050863">
    <property type="entry name" value="CenT-Element_Derived"/>
</dbReference>
<dbReference type="PROSITE" id="PS51253">
    <property type="entry name" value="HTH_CENPB"/>
    <property type="match status" value="1"/>
</dbReference>
<dbReference type="Pfam" id="PF04218">
    <property type="entry name" value="CENP-B_N"/>
    <property type="match status" value="1"/>
</dbReference>
<name>A0AAQ4F903_AMBAM</name>
<dbReference type="EMBL" id="JARKHS020005450">
    <property type="protein sequence ID" value="KAK8783536.1"/>
    <property type="molecule type" value="Genomic_DNA"/>
</dbReference>
<dbReference type="InterPro" id="IPR004875">
    <property type="entry name" value="DDE_SF_endonuclease_dom"/>
</dbReference>
<evidence type="ECO:0000313" key="8">
    <source>
        <dbReference type="Proteomes" id="UP001321473"/>
    </source>
</evidence>
<evidence type="ECO:0000256" key="1">
    <source>
        <dbReference type="ARBA" id="ARBA00004123"/>
    </source>
</evidence>
<dbReference type="SUPFAM" id="SSF46689">
    <property type="entry name" value="Homeodomain-like"/>
    <property type="match status" value="2"/>
</dbReference>
<keyword evidence="3 4" id="KW-0539">Nucleus</keyword>
<dbReference type="InterPro" id="IPR006600">
    <property type="entry name" value="HTH_CenpB_DNA-bd_dom"/>
</dbReference>
<accession>A0AAQ4F903</accession>
<dbReference type="PANTHER" id="PTHR19303:SF73">
    <property type="entry name" value="PROTEIN PDC2"/>
    <property type="match status" value="1"/>
</dbReference>
<dbReference type="AlphaFoldDB" id="A0AAQ4F903"/>